<evidence type="ECO:0000313" key="2">
    <source>
        <dbReference type="Proteomes" id="UP001152484"/>
    </source>
</evidence>
<sequence>MPSSSSSTVGKERSRTMDYEPAVYCWCGLKAPLCVGRESGKSFYGCKKWKVGSCGFFLWKEDVGIKEIVSTEKKKEVIMAKEKSEIADDLKKLVEVLVL</sequence>
<keyword evidence="2" id="KW-1185">Reference proteome</keyword>
<proteinExistence type="predicted"/>
<comment type="caution">
    <text evidence="1">The sequence shown here is derived from an EMBL/GenBank/DDBJ whole genome shotgun (WGS) entry which is preliminary data.</text>
</comment>
<reference evidence="1" key="1">
    <citation type="submission" date="2022-07" db="EMBL/GenBank/DDBJ databases">
        <authorList>
            <person name="Macas J."/>
            <person name="Novak P."/>
            <person name="Neumann P."/>
        </authorList>
    </citation>
    <scope>NUCLEOTIDE SEQUENCE</scope>
</reference>
<dbReference type="OrthoDB" id="595554at2759"/>
<dbReference type="EMBL" id="CAMAPE010000004">
    <property type="protein sequence ID" value="CAH9060770.1"/>
    <property type="molecule type" value="Genomic_DNA"/>
</dbReference>
<gene>
    <name evidence="1" type="ORF">CEURO_LOCUS1625</name>
</gene>
<name>A0A9P0YJB1_CUSEU</name>
<protein>
    <recommendedName>
        <fullName evidence="3">Zinc finger GRF-type domain-containing protein</fullName>
    </recommendedName>
</protein>
<accession>A0A9P0YJB1</accession>
<dbReference type="Proteomes" id="UP001152484">
    <property type="component" value="Unassembled WGS sequence"/>
</dbReference>
<organism evidence="1 2">
    <name type="scientific">Cuscuta europaea</name>
    <name type="common">European dodder</name>
    <dbReference type="NCBI Taxonomy" id="41803"/>
    <lineage>
        <taxon>Eukaryota</taxon>
        <taxon>Viridiplantae</taxon>
        <taxon>Streptophyta</taxon>
        <taxon>Embryophyta</taxon>
        <taxon>Tracheophyta</taxon>
        <taxon>Spermatophyta</taxon>
        <taxon>Magnoliopsida</taxon>
        <taxon>eudicotyledons</taxon>
        <taxon>Gunneridae</taxon>
        <taxon>Pentapetalae</taxon>
        <taxon>asterids</taxon>
        <taxon>lamiids</taxon>
        <taxon>Solanales</taxon>
        <taxon>Convolvulaceae</taxon>
        <taxon>Cuscuteae</taxon>
        <taxon>Cuscuta</taxon>
        <taxon>Cuscuta subgen. Cuscuta</taxon>
    </lineage>
</organism>
<dbReference type="AlphaFoldDB" id="A0A9P0YJB1"/>
<evidence type="ECO:0008006" key="3">
    <source>
        <dbReference type="Google" id="ProtNLM"/>
    </source>
</evidence>
<evidence type="ECO:0000313" key="1">
    <source>
        <dbReference type="EMBL" id="CAH9060770.1"/>
    </source>
</evidence>